<dbReference type="Pfam" id="PF00024">
    <property type="entry name" value="PAN_1"/>
    <property type="match status" value="3"/>
</dbReference>
<dbReference type="CDD" id="cd01099">
    <property type="entry name" value="PAN_AP_HGF"/>
    <property type="match status" value="1"/>
</dbReference>
<proteinExistence type="predicted"/>
<keyword evidence="4" id="KW-1185">Reference proteome</keyword>
<feature type="domain" description="Apple" evidence="2">
    <location>
        <begin position="194"/>
        <end position="266"/>
    </location>
</feature>
<accession>X2A7L8</accession>
<feature type="signal peptide" evidence="1">
    <location>
        <begin position="1"/>
        <end position="18"/>
    </location>
</feature>
<evidence type="ECO:0000259" key="2">
    <source>
        <dbReference type="PROSITE" id="PS50948"/>
    </source>
</evidence>
<feature type="chain" id="PRO_5004948418" description="Apple domain-containing protein" evidence="1">
    <location>
        <begin position="19"/>
        <end position="339"/>
    </location>
</feature>
<organism evidence="3 4">
    <name type="scientific">Capitella teleta</name>
    <name type="common">Polychaete worm</name>
    <dbReference type="NCBI Taxonomy" id="283909"/>
    <lineage>
        <taxon>Eukaryota</taxon>
        <taxon>Metazoa</taxon>
        <taxon>Spiralia</taxon>
        <taxon>Lophotrochozoa</taxon>
        <taxon>Annelida</taxon>
        <taxon>Polychaeta</taxon>
        <taxon>Sedentaria</taxon>
        <taxon>Scolecida</taxon>
        <taxon>Capitellidae</taxon>
        <taxon>Capitella</taxon>
    </lineage>
</organism>
<sequence>MWSILLWATFLFVGSTSAARDGCTWTPGVPNSVLSGSHKRYFERGSVERCKKYCEKSRGFFCRSFEYSTKRSACFLQDVDSFDKRIITREKYHGYTHYEHVCENDPRSREGCPFIGPISNRFIKGNNLFIIRNVSSPEECMARCKSEPNFHCRSFDYQKPGRQCNLAIVDREKHVLTSSSALDYYERTCKPHGCSAGRWKDPVVNLGISGRGPNHLKTINATLDQCKLACQNEVTFKCRSFDYLALTSQCQLHAVNSLYHHYELQVSGCDGDPPTKAQARKMSARCSRIWAEEETKTDSRLGGNVMKHARSEQEMDDQDEADRDINIIAKVLPRLVQLQ</sequence>
<dbReference type="PANTHER" id="PTHR47327">
    <property type="entry name" value="FI18240P1-RELATED"/>
    <property type="match status" value="1"/>
</dbReference>
<dbReference type="EMBL" id="AMQN01012458">
    <property type="status" value="NOT_ANNOTATED_CDS"/>
    <property type="molecule type" value="Genomic_DNA"/>
</dbReference>
<dbReference type="Proteomes" id="UP000014760">
    <property type="component" value="Unassembled WGS sequence"/>
</dbReference>
<dbReference type="PANTHER" id="PTHR47327:SF1">
    <property type="entry name" value="RE15579P"/>
    <property type="match status" value="1"/>
</dbReference>
<evidence type="ECO:0000313" key="4">
    <source>
        <dbReference type="Proteomes" id="UP000014760"/>
    </source>
</evidence>
<reference evidence="4" key="2">
    <citation type="journal article" date="2013" name="Nature">
        <title>Insights into bilaterian evolution from three spiralian genomes.</title>
        <authorList>
            <person name="Simakov O."/>
            <person name="Marletaz F."/>
            <person name="Cho S.J."/>
            <person name="Edsinger-Gonzales E."/>
            <person name="Havlak P."/>
            <person name="Hellsten U."/>
            <person name="Kuo D.H."/>
            <person name="Larsson T."/>
            <person name="Lv J."/>
            <person name="Arendt D."/>
            <person name="Savage R."/>
            <person name="Osoegawa K."/>
            <person name="de Jong P."/>
            <person name="Grimwood J."/>
            <person name="Chapman J.A."/>
            <person name="Shapiro H."/>
            <person name="Aerts A."/>
            <person name="Otillar R.P."/>
            <person name="Terry A.Y."/>
            <person name="Boore J.L."/>
            <person name="Grigoriev I.V."/>
            <person name="Lindberg D.R."/>
            <person name="Seaver E.C."/>
            <person name="Weisblat D.A."/>
            <person name="Putnam N.H."/>
            <person name="Rokhsar D.S."/>
        </authorList>
    </citation>
    <scope>NUCLEOTIDE SEQUENCE</scope>
    <source>
        <strain evidence="4">I ESC-2004</strain>
    </source>
</reference>
<dbReference type="InterPro" id="IPR003609">
    <property type="entry name" value="Pan_app"/>
</dbReference>
<reference evidence="3" key="3">
    <citation type="submission" date="2015-06" db="UniProtKB">
        <authorList>
            <consortium name="EnsemblMetazoa"/>
        </authorList>
    </citation>
    <scope>IDENTIFICATION</scope>
</reference>
<evidence type="ECO:0000313" key="3">
    <source>
        <dbReference type="EnsemblMetazoa" id="CapteP205683"/>
    </source>
</evidence>
<protein>
    <recommendedName>
        <fullName evidence="2">Apple domain-containing protein</fullName>
    </recommendedName>
</protein>
<dbReference type="GO" id="GO:0009653">
    <property type="term" value="P:anatomical structure morphogenesis"/>
    <property type="evidence" value="ECO:0007669"/>
    <property type="project" value="TreeGrafter"/>
</dbReference>
<dbReference type="Gene3D" id="3.50.4.10">
    <property type="entry name" value="Hepatocyte Growth Factor"/>
    <property type="match status" value="3"/>
</dbReference>
<name>X2A7L8_CAPTE</name>
<dbReference type="HOGENOM" id="CLU_819513_0_0_1"/>
<dbReference type="SMART" id="SM00473">
    <property type="entry name" value="PAN_AP"/>
    <property type="match status" value="3"/>
</dbReference>
<evidence type="ECO:0000256" key="1">
    <source>
        <dbReference type="SAM" id="SignalP"/>
    </source>
</evidence>
<reference evidence="4" key="1">
    <citation type="submission" date="2012-12" db="EMBL/GenBank/DDBJ databases">
        <authorList>
            <person name="Hellsten U."/>
            <person name="Grimwood J."/>
            <person name="Chapman J.A."/>
            <person name="Shapiro H."/>
            <person name="Aerts A."/>
            <person name="Otillar R.P."/>
            <person name="Terry A.Y."/>
            <person name="Boore J.L."/>
            <person name="Simakov O."/>
            <person name="Marletaz F."/>
            <person name="Cho S.-J."/>
            <person name="Edsinger-Gonzales E."/>
            <person name="Havlak P."/>
            <person name="Kuo D.-H."/>
            <person name="Larsson T."/>
            <person name="Lv J."/>
            <person name="Arendt D."/>
            <person name="Savage R."/>
            <person name="Osoegawa K."/>
            <person name="de Jong P."/>
            <person name="Lindberg D.R."/>
            <person name="Seaver E.C."/>
            <person name="Weisblat D.A."/>
            <person name="Putnam N.H."/>
            <person name="Grigoriev I.V."/>
            <person name="Rokhsar D.S."/>
        </authorList>
    </citation>
    <scope>NUCLEOTIDE SEQUENCE</scope>
    <source>
        <strain evidence="4">I ESC-2004</strain>
    </source>
</reference>
<dbReference type="InterPro" id="IPR052774">
    <property type="entry name" value="Celegans_DevNeuronal_Protein"/>
</dbReference>
<keyword evidence="1" id="KW-0732">Signal</keyword>
<feature type="domain" description="Apple" evidence="2">
    <location>
        <begin position="23"/>
        <end position="99"/>
    </location>
</feature>
<dbReference type="SUPFAM" id="SSF57414">
    <property type="entry name" value="Hairpin loop containing domain-like"/>
    <property type="match status" value="3"/>
</dbReference>
<dbReference type="AlphaFoldDB" id="X2A7L8"/>
<feature type="domain" description="Apple" evidence="2">
    <location>
        <begin position="102"/>
        <end position="189"/>
    </location>
</feature>
<dbReference type="EnsemblMetazoa" id="CapteT205683">
    <property type="protein sequence ID" value="CapteP205683"/>
    <property type="gene ID" value="CapteG205683"/>
</dbReference>
<dbReference type="PROSITE" id="PS50948">
    <property type="entry name" value="PAN"/>
    <property type="match status" value="3"/>
</dbReference>